<dbReference type="EMBL" id="JBHSML010000001">
    <property type="protein sequence ID" value="MFC5514358.1"/>
    <property type="molecule type" value="Genomic_DNA"/>
</dbReference>
<dbReference type="InterPro" id="IPR001054">
    <property type="entry name" value="A/G_cyclase"/>
</dbReference>
<dbReference type="EC" id="2.7.7.-" evidence="2"/>
<dbReference type="PROSITE" id="PS50005">
    <property type="entry name" value="TPR"/>
    <property type="match status" value="1"/>
</dbReference>
<dbReference type="GO" id="GO:0016779">
    <property type="term" value="F:nucleotidyltransferase activity"/>
    <property type="evidence" value="ECO:0007669"/>
    <property type="project" value="UniProtKB-KW"/>
</dbReference>
<feature type="repeat" description="TPR" evidence="1">
    <location>
        <begin position="467"/>
        <end position="500"/>
    </location>
</feature>
<dbReference type="Gene3D" id="3.30.70.1230">
    <property type="entry name" value="Nucleotide cyclase"/>
    <property type="match status" value="1"/>
</dbReference>
<dbReference type="SUPFAM" id="SSF55073">
    <property type="entry name" value="Nucleotide cyclase"/>
    <property type="match status" value="1"/>
</dbReference>
<dbReference type="InterPro" id="IPR011990">
    <property type="entry name" value="TPR-like_helical_dom_sf"/>
</dbReference>
<protein>
    <submittedName>
        <fullName evidence="2">Adenylate/guanylate cyclase domain-containing protein</fullName>
        <ecNumber evidence="2">2.7.7.-</ecNumber>
    </submittedName>
</protein>
<organism evidence="2 3">
    <name type="scientific">Kaistia terrae</name>
    <dbReference type="NCBI Taxonomy" id="537017"/>
    <lineage>
        <taxon>Bacteria</taxon>
        <taxon>Pseudomonadati</taxon>
        <taxon>Pseudomonadota</taxon>
        <taxon>Alphaproteobacteria</taxon>
        <taxon>Hyphomicrobiales</taxon>
        <taxon>Kaistiaceae</taxon>
        <taxon>Kaistia</taxon>
    </lineage>
</organism>
<evidence type="ECO:0000313" key="2">
    <source>
        <dbReference type="EMBL" id="MFC5514358.1"/>
    </source>
</evidence>
<keyword evidence="3" id="KW-1185">Reference proteome</keyword>
<proteinExistence type="predicted"/>
<dbReference type="SUPFAM" id="SSF48452">
    <property type="entry name" value="TPR-like"/>
    <property type="match status" value="1"/>
</dbReference>
<keyword evidence="2" id="KW-0548">Nucleotidyltransferase</keyword>
<dbReference type="InterPro" id="IPR019734">
    <property type="entry name" value="TPR_rpt"/>
</dbReference>
<gene>
    <name evidence="2" type="ORF">ACFPP9_01135</name>
</gene>
<dbReference type="Gene3D" id="3.40.50.10070">
    <property type="entry name" value="TolB, N-terminal domain"/>
    <property type="match status" value="1"/>
</dbReference>
<name>A0ABW0PQP6_9HYPH</name>
<keyword evidence="2" id="KW-0808">Transferase</keyword>
<dbReference type="RefSeq" id="WP_266344975.1">
    <property type="nucleotide sequence ID" value="NZ_JAPKNH010000006.1"/>
</dbReference>
<dbReference type="SMART" id="SM00028">
    <property type="entry name" value="TPR"/>
    <property type="match status" value="3"/>
</dbReference>
<dbReference type="Gene3D" id="1.25.40.10">
    <property type="entry name" value="Tetratricopeptide repeat domain"/>
    <property type="match status" value="1"/>
</dbReference>
<dbReference type="Proteomes" id="UP001596150">
    <property type="component" value="Unassembled WGS sequence"/>
</dbReference>
<keyword evidence="1" id="KW-0802">TPR repeat</keyword>
<dbReference type="PANTHER" id="PTHR12558:SF33">
    <property type="entry name" value="BLL7664 PROTEIN"/>
    <property type="match status" value="1"/>
</dbReference>
<dbReference type="CDD" id="cd07302">
    <property type="entry name" value="CHD"/>
    <property type="match status" value="1"/>
</dbReference>
<dbReference type="PANTHER" id="PTHR12558">
    <property type="entry name" value="CELL DIVISION CYCLE 16,23,27"/>
    <property type="match status" value="1"/>
</dbReference>
<accession>A0ABW0PQP6</accession>
<reference evidence="3" key="1">
    <citation type="journal article" date="2019" name="Int. J. Syst. Evol. Microbiol.">
        <title>The Global Catalogue of Microorganisms (GCM) 10K type strain sequencing project: providing services to taxonomists for standard genome sequencing and annotation.</title>
        <authorList>
            <consortium name="The Broad Institute Genomics Platform"/>
            <consortium name="The Broad Institute Genome Sequencing Center for Infectious Disease"/>
            <person name="Wu L."/>
            <person name="Ma J."/>
        </authorList>
    </citation>
    <scope>NUCLEOTIDE SEQUENCE [LARGE SCALE GENOMIC DNA]</scope>
    <source>
        <strain evidence="3">KACC 12633</strain>
    </source>
</reference>
<evidence type="ECO:0000313" key="3">
    <source>
        <dbReference type="Proteomes" id="UP001596150"/>
    </source>
</evidence>
<sequence length="603" mass="65676">MARPRRRLTVIAALDVVGYSELIQRDELGAIRDVRAIYRNLVRPTISRFGAHIIKTMGDGGLIEFASVLDAVEWTMAFQNGMAARNASRDKPPIEVRAAIVLADIILTDDDRFGAAIGFAMRLQTAAPPGGIAITHSVRWQLLGEPAAAFKPAGFLTLRSVPYPVDAWFWMPEGRSLPPRVPTPSQMLTPGSLAVPDLPRAELPELRPLTVVLPFDDMSPRRDHEAFADGVVEEMTATLSRIRDIRVIARNSAFTYKGKPTDVRSLGRDLGVRYVIEGSVRQAGDVLRVTAQLVDADTGAHLWSGRKDGTVHDTLTLQDDVATLVAGALRPAIRTAEIERARRKAAETLKTHDLVLRAMPHFWAHRREDNALALGLLEKALASDPRSGAALSLKAWCLSQQISYLWSEDPVRDRADALALAELAAEQAEPDPLVFTAIGATYSILHADQSRALLFIERAIALDTTFAWAWTRLGYAQAYSGSPELGMESFEKAIALSPEDPIHFNAFAGLATCHFLLGHYAEAAHWAAQALHGRPGMVWAYRLLATSAALSGQTSLARSAVRRLLAETPGLTVASLGAAIQNLTGAPLERYMEGLRLAGLPEE</sequence>
<evidence type="ECO:0000256" key="1">
    <source>
        <dbReference type="PROSITE-ProRule" id="PRU00339"/>
    </source>
</evidence>
<dbReference type="InterPro" id="IPR029787">
    <property type="entry name" value="Nucleotide_cyclase"/>
</dbReference>
<comment type="caution">
    <text evidence="2">The sequence shown here is derived from an EMBL/GenBank/DDBJ whole genome shotgun (WGS) entry which is preliminary data.</text>
</comment>